<gene>
    <name evidence="1" type="ORF">SFRICE_002634</name>
</gene>
<evidence type="ECO:0000313" key="1">
    <source>
        <dbReference type="EMBL" id="SOQ36633.1"/>
    </source>
</evidence>
<accession>A0A2H1V709</accession>
<proteinExistence type="predicted"/>
<reference evidence="1" key="1">
    <citation type="submission" date="2016-07" db="EMBL/GenBank/DDBJ databases">
        <authorList>
            <person name="Bretaudeau A."/>
        </authorList>
    </citation>
    <scope>NUCLEOTIDE SEQUENCE</scope>
    <source>
        <strain evidence="1">Rice</strain>
        <tissue evidence="1">Whole body</tissue>
    </source>
</reference>
<organism evidence="1">
    <name type="scientific">Spodoptera frugiperda</name>
    <name type="common">Fall armyworm</name>
    <dbReference type="NCBI Taxonomy" id="7108"/>
    <lineage>
        <taxon>Eukaryota</taxon>
        <taxon>Metazoa</taxon>
        <taxon>Ecdysozoa</taxon>
        <taxon>Arthropoda</taxon>
        <taxon>Hexapoda</taxon>
        <taxon>Insecta</taxon>
        <taxon>Pterygota</taxon>
        <taxon>Neoptera</taxon>
        <taxon>Endopterygota</taxon>
        <taxon>Lepidoptera</taxon>
        <taxon>Glossata</taxon>
        <taxon>Ditrysia</taxon>
        <taxon>Noctuoidea</taxon>
        <taxon>Noctuidae</taxon>
        <taxon>Amphipyrinae</taxon>
        <taxon>Spodoptera</taxon>
    </lineage>
</organism>
<sequence length="94" mass="10670">MSKLTDKAAEKTKPVNGHTDHLMVSYRRCTWTLETPAALQVHCLFGVRNLRFVGESKIGKIGKRAIVTVFYEPVCYLNGVKIYKIRKVDAKNCI</sequence>
<name>A0A2H1V709_SPOFR</name>
<protein>
    <submittedName>
        <fullName evidence="1">SFRICE_002634</fullName>
    </submittedName>
</protein>
<dbReference type="AlphaFoldDB" id="A0A2H1V709"/>
<dbReference type="EMBL" id="ODYU01001012">
    <property type="protein sequence ID" value="SOQ36633.1"/>
    <property type="molecule type" value="Genomic_DNA"/>
</dbReference>